<name>A0A0F9NVK0_9ZZZZ</name>
<gene>
    <name evidence="1" type="ORF">LCGC14_0903850</name>
</gene>
<proteinExistence type="predicted"/>
<protein>
    <submittedName>
        <fullName evidence="1">Uncharacterized protein</fullName>
    </submittedName>
</protein>
<sequence length="128" mass="15164">MILEPNIFAQVDWNSKNFFNLDIYGIYDFDYTQLGTTPNKITSRQFVWTESGQGAIFTPEAFKTLQVSFGQIFDFRDIKYFLGFHNHELDSRVDNIIDYILDKVTFHFTTIDRILRYDAQLIDLRNNT</sequence>
<evidence type="ECO:0000313" key="1">
    <source>
        <dbReference type="EMBL" id="KKN23540.1"/>
    </source>
</evidence>
<dbReference type="EMBL" id="LAZR01002960">
    <property type="protein sequence ID" value="KKN23540.1"/>
    <property type="molecule type" value="Genomic_DNA"/>
</dbReference>
<dbReference type="AlphaFoldDB" id="A0A0F9NVK0"/>
<reference evidence="1" key="1">
    <citation type="journal article" date="2015" name="Nature">
        <title>Complex archaea that bridge the gap between prokaryotes and eukaryotes.</title>
        <authorList>
            <person name="Spang A."/>
            <person name="Saw J.H."/>
            <person name="Jorgensen S.L."/>
            <person name="Zaremba-Niedzwiedzka K."/>
            <person name="Martijn J."/>
            <person name="Lind A.E."/>
            <person name="van Eijk R."/>
            <person name="Schleper C."/>
            <person name="Guy L."/>
            <person name="Ettema T.J."/>
        </authorList>
    </citation>
    <scope>NUCLEOTIDE SEQUENCE</scope>
</reference>
<comment type="caution">
    <text evidence="1">The sequence shown here is derived from an EMBL/GenBank/DDBJ whole genome shotgun (WGS) entry which is preliminary data.</text>
</comment>
<accession>A0A0F9NVK0</accession>
<organism evidence="1">
    <name type="scientific">marine sediment metagenome</name>
    <dbReference type="NCBI Taxonomy" id="412755"/>
    <lineage>
        <taxon>unclassified sequences</taxon>
        <taxon>metagenomes</taxon>
        <taxon>ecological metagenomes</taxon>
    </lineage>
</organism>